<reference evidence="1 2" key="1">
    <citation type="journal article" date="2021" name="Pathogens">
        <title>Isolation and Characterization of Kingella bonacorsii sp. nov., A Novel Kingella Species Detected in a Stable Periodontitis Subject.</title>
        <authorList>
            <person name="Antezack A."/>
            <person name="Boxberger M."/>
            <person name="Rolland C."/>
            <person name="Monnet-Corti V."/>
            <person name="La Scola B."/>
        </authorList>
    </citation>
    <scope>NUCLEOTIDE SEQUENCE [LARGE SCALE GENOMIC DNA]</scope>
    <source>
        <strain evidence="1 2">Marseille-Q4569</strain>
    </source>
</reference>
<dbReference type="InterPro" id="IPR015946">
    <property type="entry name" value="KH_dom-like_a/b"/>
</dbReference>
<name>A0ABS1BVT0_9NEIS</name>
<dbReference type="Pfam" id="PF02566">
    <property type="entry name" value="OsmC"/>
    <property type="match status" value="1"/>
</dbReference>
<accession>A0ABS1BVT0</accession>
<dbReference type="RefSeq" id="WP_200522976.1">
    <property type="nucleotide sequence ID" value="NZ_JAEHNZ010000003.1"/>
</dbReference>
<gene>
    <name evidence="1" type="ORF">JDW22_10250</name>
</gene>
<dbReference type="PANTHER" id="PTHR34352:SF1">
    <property type="entry name" value="PROTEIN YHFA"/>
    <property type="match status" value="1"/>
</dbReference>
<dbReference type="Proteomes" id="UP000614058">
    <property type="component" value="Unassembled WGS sequence"/>
</dbReference>
<dbReference type="Gene3D" id="3.30.300.20">
    <property type="match status" value="1"/>
</dbReference>
<dbReference type="InterPro" id="IPR036102">
    <property type="entry name" value="OsmC/Ohrsf"/>
</dbReference>
<dbReference type="SUPFAM" id="SSF82784">
    <property type="entry name" value="OsmC-like"/>
    <property type="match status" value="1"/>
</dbReference>
<proteinExistence type="predicted"/>
<sequence length="137" mass="14445">MKITTQWLSNKTFVSANEHGNSIVMDGTSAAEGWKRGASPLEVMLMGMSGCTSVDVAGALQAQAGFVDCIVSVEAERAATAPKVFTKIHVYYQVIGRGLDAAQVNKIIADSLAHDCSACVMMSKIAPITHSVEVVEA</sequence>
<dbReference type="PANTHER" id="PTHR34352">
    <property type="entry name" value="PROTEIN YHFA"/>
    <property type="match status" value="1"/>
</dbReference>
<dbReference type="InterPro" id="IPR003718">
    <property type="entry name" value="OsmC/Ohr_fam"/>
</dbReference>
<organism evidence="1 2">
    <name type="scientific">Kingella bonacorsii</name>
    <dbReference type="NCBI Taxonomy" id="2796361"/>
    <lineage>
        <taxon>Bacteria</taxon>
        <taxon>Pseudomonadati</taxon>
        <taxon>Pseudomonadota</taxon>
        <taxon>Betaproteobacteria</taxon>
        <taxon>Neisseriales</taxon>
        <taxon>Neisseriaceae</taxon>
        <taxon>Kingella</taxon>
    </lineage>
</organism>
<keyword evidence="2" id="KW-1185">Reference proteome</keyword>
<comment type="caution">
    <text evidence="1">The sequence shown here is derived from an EMBL/GenBank/DDBJ whole genome shotgun (WGS) entry which is preliminary data.</text>
</comment>
<evidence type="ECO:0000313" key="1">
    <source>
        <dbReference type="EMBL" id="MBK0396942.1"/>
    </source>
</evidence>
<dbReference type="EMBL" id="JAEHNZ010000003">
    <property type="protein sequence ID" value="MBK0396942.1"/>
    <property type="molecule type" value="Genomic_DNA"/>
</dbReference>
<protein>
    <submittedName>
        <fullName evidence="1">OsmC family protein</fullName>
    </submittedName>
</protein>
<evidence type="ECO:0000313" key="2">
    <source>
        <dbReference type="Proteomes" id="UP000614058"/>
    </source>
</evidence>